<dbReference type="RefSeq" id="WP_267619890.1">
    <property type="nucleotide sequence ID" value="NZ_JAODIW010000004.1"/>
</dbReference>
<dbReference type="PROSITE" id="PS00154">
    <property type="entry name" value="ATPASE_E1_E2"/>
    <property type="match status" value="1"/>
</dbReference>
<evidence type="ECO:0000259" key="10">
    <source>
        <dbReference type="SMART" id="SM00831"/>
    </source>
</evidence>
<dbReference type="SFLD" id="SFLDG00002">
    <property type="entry name" value="C1.7:_P-type_atpase_like"/>
    <property type="match status" value="1"/>
</dbReference>
<dbReference type="SUPFAM" id="SSF81660">
    <property type="entry name" value="Metal cation-transporting ATPase, ATP-binding domain N"/>
    <property type="match status" value="1"/>
</dbReference>
<gene>
    <name evidence="11" type="ORF">ACFO0N_13415</name>
</gene>
<feature type="transmembrane region" description="Helical" evidence="9">
    <location>
        <begin position="791"/>
        <end position="814"/>
    </location>
</feature>
<keyword evidence="2 9" id="KW-0812">Transmembrane</keyword>
<reference evidence="11 12" key="1">
    <citation type="journal article" date="2019" name="Int. J. Syst. Evol. Microbiol.">
        <title>The Global Catalogue of Microorganisms (GCM) 10K type strain sequencing project: providing services to taxonomists for standard genome sequencing and annotation.</title>
        <authorList>
            <consortium name="The Broad Institute Genomics Platform"/>
            <consortium name="The Broad Institute Genome Sequencing Center for Infectious Disease"/>
            <person name="Wu L."/>
            <person name="Ma J."/>
        </authorList>
    </citation>
    <scope>NUCLEOTIDE SEQUENCE [LARGE SCALE GENOMIC DNA]</scope>
    <source>
        <strain evidence="11 12">CGMCC 1.12553</strain>
    </source>
</reference>
<dbReference type="Gene3D" id="3.40.1110.10">
    <property type="entry name" value="Calcium-transporting ATPase, cytoplasmic domain N"/>
    <property type="match status" value="1"/>
</dbReference>
<dbReference type="Pfam" id="PF13246">
    <property type="entry name" value="Cation_ATPase"/>
    <property type="match status" value="1"/>
</dbReference>
<dbReference type="SMART" id="SM00831">
    <property type="entry name" value="Cation_ATPase_N"/>
    <property type="match status" value="1"/>
</dbReference>
<dbReference type="PRINTS" id="PR00120">
    <property type="entry name" value="HATPASE"/>
</dbReference>
<organism evidence="11 12">
    <name type="scientific">Halobium salinum</name>
    <dbReference type="NCBI Taxonomy" id="1364940"/>
    <lineage>
        <taxon>Archaea</taxon>
        <taxon>Methanobacteriati</taxon>
        <taxon>Methanobacteriota</taxon>
        <taxon>Stenosarchaea group</taxon>
        <taxon>Halobacteria</taxon>
        <taxon>Halobacteriales</taxon>
        <taxon>Haloferacaceae</taxon>
        <taxon>Halobium</taxon>
    </lineage>
</organism>
<dbReference type="SUPFAM" id="SSF81665">
    <property type="entry name" value="Calcium ATPase, transmembrane domain M"/>
    <property type="match status" value="1"/>
</dbReference>
<dbReference type="InterPro" id="IPR044492">
    <property type="entry name" value="P_typ_ATPase_HD_dom"/>
</dbReference>
<evidence type="ECO:0000256" key="8">
    <source>
        <dbReference type="SAM" id="MobiDB-lite"/>
    </source>
</evidence>
<dbReference type="Gene3D" id="1.20.1110.10">
    <property type="entry name" value="Calcium-transporting ATPase, transmembrane domain"/>
    <property type="match status" value="1"/>
</dbReference>
<feature type="transmembrane region" description="Helical" evidence="9">
    <location>
        <begin position="690"/>
        <end position="716"/>
    </location>
</feature>
<dbReference type="SFLD" id="SFLDS00003">
    <property type="entry name" value="Haloacid_Dehalogenase"/>
    <property type="match status" value="1"/>
</dbReference>
<dbReference type="InterPro" id="IPR006068">
    <property type="entry name" value="ATPase_P-typ_cation-transptr_C"/>
</dbReference>
<evidence type="ECO:0000256" key="2">
    <source>
        <dbReference type="ARBA" id="ARBA00022692"/>
    </source>
</evidence>
<evidence type="ECO:0000256" key="7">
    <source>
        <dbReference type="ARBA" id="ARBA00023136"/>
    </source>
</evidence>
<feature type="transmembrane region" description="Helical" evidence="9">
    <location>
        <begin position="826"/>
        <end position="846"/>
    </location>
</feature>
<dbReference type="SFLD" id="SFLDF00027">
    <property type="entry name" value="p-type_atpase"/>
    <property type="match status" value="1"/>
</dbReference>
<dbReference type="GO" id="GO:0005524">
    <property type="term" value="F:ATP binding"/>
    <property type="evidence" value="ECO:0007669"/>
    <property type="project" value="UniProtKB-KW"/>
</dbReference>
<accession>A0ABD5PDU1</accession>
<dbReference type="InterPro" id="IPR001757">
    <property type="entry name" value="P_typ_ATPase"/>
</dbReference>
<comment type="subcellular location">
    <subcellularLocation>
        <location evidence="1">Membrane</location>
        <topology evidence="1">Multi-pass membrane protein</topology>
    </subcellularLocation>
</comment>
<dbReference type="SUPFAM" id="SSF81653">
    <property type="entry name" value="Calcium ATPase, transduction domain A"/>
    <property type="match status" value="1"/>
</dbReference>
<evidence type="ECO:0000256" key="1">
    <source>
        <dbReference type="ARBA" id="ARBA00004141"/>
    </source>
</evidence>
<feature type="transmembrane region" description="Helical" evidence="9">
    <location>
        <begin position="293"/>
        <end position="319"/>
    </location>
</feature>
<dbReference type="AlphaFoldDB" id="A0ABD5PDU1"/>
<evidence type="ECO:0000256" key="5">
    <source>
        <dbReference type="ARBA" id="ARBA00022967"/>
    </source>
</evidence>
<feature type="transmembrane region" description="Helical" evidence="9">
    <location>
        <begin position="861"/>
        <end position="881"/>
    </location>
</feature>
<name>A0ABD5PDU1_9EURY</name>
<protein>
    <submittedName>
        <fullName evidence="11">Cation-translocating P-type ATPase</fullName>
    </submittedName>
</protein>
<dbReference type="NCBIfam" id="TIGR01494">
    <property type="entry name" value="ATPase_P-type"/>
    <property type="match status" value="2"/>
</dbReference>
<dbReference type="InterPro" id="IPR004014">
    <property type="entry name" value="ATPase_P-typ_cation-transptr_N"/>
</dbReference>
<keyword evidence="12" id="KW-1185">Reference proteome</keyword>
<keyword evidence="4" id="KW-0067">ATP-binding</keyword>
<dbReference type="InterPro" id="IPR018303">
    <property type="entry name" value="ATPase_P-typ_P_site"/>
</dbReference>
<proteinExistence type="predicted"/>
<dbReference type="InterPro" id="IPR008250">
    <property type="entry name" value="ATPase_P-typ_transduc_dom_A_sf"/>
</dbReference>
<dbReference type="InterPro" id="IPR023299">
    <property type="entry name" value="ATPase_P-typ_cyto_dom_N"/>
</dbReference>
<dbReference type="EMBL" id="JBHSDS010000007">
    <property type="protein sequence ID" value="MFC4358943.1"/>
    <property type="molecule type" value="Genomic_DNA"/>
</dbReference>
<feature type="transmembrane region" description="Helical" evidence="9">
    <location>
        <begin position="104"/>
        <end position="120"/>
    </location>
</feature>
<dbReference type="PANTHER" id="PTHR42861">
    <property type="entry name" value="CALCIUM-TRANSPORTING ATPASE"/>
    <property type="match status" value="1"/>
</dbReference>
<keyword evidence="6 9" id="KW-1133">Transmembrane helix</keyword>
<dbReference type="Pfam" id="PF00122">
    <property type="entry name" value="E1-E2_ATPase"/>
    <property type="match status" value="1"/>
</dbReference>
<dbReference type="InterPro" id="IPR023298">
    <property type="entry name" value="ATPase_P-typ_TM_dom_sf"/>
</dbReference>
<keyword evidence="5" id="KW-1278">Translocase</keyword>
<dbReference type="Gene3D" id="3.40.50.1000">
    <property type="entry name" value="HAD superfamily/HAD-like"/>
    <property type="match status" value="1"/>
</dbReference>
<dbReference type="Proteomes" id="UP001595921">
    <property type="component" value="Unassembled WGS sequence"/>
</dbReference>
<evidence type="ECO:0000256" key="9">
    <source>
        <dbReference type="SAM" id="Phobius"/>
    </source>
</evidence>
<dbReference type="GO" id="GO:0016020">
    <property type="term" value="C:membrane"/>
    <property type="evidence" value="ECO:0007669"/>
    <property type="project" value="UniProtKB-SubCell"/>
</dbReference>
<dbReference type="Pfam" id="PF00689">
    <property type="entry name" value="Cation_ATPase_C"/>
    <property type="match status" value="1"/>
</dbReference>
<dbReference type="PRINTS" id="PR00119">
    <property type="entry name" value="CATATPASE"/>
</dbReference>
<feature type="domain" description="Cation-transporting P-type ATPase N-terminal" evidence="10">
    <location>
        <begin position="27"/>
        <end position="100"/>
    </location>
</feature>
<dbReference type="InterPro" id="IPR059000">
    <property type="entry name" value="ATPase_P-type_domA"/>
</dbReference>
<comment type="caution">
    <text evidence="11">The sequence shown here is derived from an EMBL/GenBank/DDBJ whole genome shotgun (WGS) entry which is preliminary data.</text>
</comment>
<feature type="transmembrane region" description="Helical" evidence="9">
    <location>
        <begin position="268"/>
        <end position="287"/>
    </location>
</feature>
<feature type="transmembrane region" description="Helical" evidence="9">
    <location>
        <begin position="762"/>
        <end position="785"/>
    </location>
</feature>
<evidence type="ECO:0000313" key="12">
    <source>
        <dbReference type="Proteomes" id="UP001595921"/>
    </source>
</evidence>
<feature type="region of interest" description="Disordered" evidence="8">
    <location>
        <begin position="1"/>
        <end position="25"/>
    </location>
</feature>
<dbReference type="InterPro" id="IPR023214">
    <property type="entry name" value="HAD_sf"/>
</dbReference>
<evidence type="ECO:0000256" key="6">
    <source>
        <dbReference type="ARBA" id="ARBA00022989"/>
    </source>
</evidence>
<dbReference type="Gene3D" id="2.70.150.10">
    <property type="entry name" value="Calcium-transporting ATPase, cytoplasmic transduction domain A"/>
    <property type="match status" value="1"/>
</dbReference>
<keyword evidence="3" id="KW-0547">Nucleotide-binding</keyword>
<evidence type="ECO:0000256" key="3">
    <source>
        <dbReference type="ARBA" id="ARBA00022741"/>
    </source>
</evidence>
<dbReference type="InterPro" id="IPR036412">
    <property type="entry name" value="HAD-like_sf"/>
</dbReference>
<dbReference type="Pfam" id="PF00690">
    <property type="entry name" value="Cation_ATPase_N"/>
    <property type="match status" value="1"/>
</dbReference>
<feature type="transmembrane region" description="Helical" evidence="9">
    <location>
        <begin position="722"/>
        <end position="741"/>
    </location>
</feature>
<feature type="transmembrane region" description="Helical" evidence="9">
    <location>
        <begin position="75"/>
        <end position="98"/>
    </location>
</feature>
<evidence type="ECO:0000313" key="11">
    <source>
        <dbReference type="EMBL" id="MFC4358943.1"/>
    </source>
</evidence>
<sequence length="893" mass="93076">MEPAPTGEAGPGADTGPDPDFGGAVDAPHAVDADTLLATLDTDAGGLSDAEAARRRERFGPNELVADRGRSRLSILLAQFSDALTWVLVGAALLSVWVGNAVDAGLILGIVVADGLFGFVQDYRAERAVGALAAMAAPTAKVRRDGEEREVPAADLVPGDVLLLSEGDRVTADARLLESAGLGADESALTGESVPVEKATGTLPTDTHLAERTNVVFRGTDVTRGSGVAVVVATGMDTEVGAIAVELGAVTERETPFERDVDALGRRLGLGVLVVCAALLPVLLLRGTEPVTALLTAVSLAVAAVPEGLPAVVTLTLAVGVRAMAREDALVRSLPVVESFGAVDVVCTDKTGTLTEGRMRVDRLWVPDRVVDPDGVEPGPDSDPNAADDRLARLLTVGVLCNDATVDDGDPTERALVEAAERAGLDPAAVRGRHPRRDEVPFSADRGLMTTVHDEFVAVKGAPRTVLDRADRVLGAEGVAPLDDGTRAQVEAQVDAFADEALRVLGFAYRAVEADAPDGPDGLESDLVFVGLQAMRDPPRAEARDAIAETRRAGIDVKVVTGDNARTAAAIASTLGLDGRVVSGADLDAAGEAERRALVEEATVFARTTPSHKVRILEALQGAGHTVAMTGDGVNDAPALKAADVGVAMGVRGTDVAKGASDVVLLDDDYATIASAIRRGRAIFDNVWKFVVYLLSANVAEVLLVLVASLFGYLILPAVQLLWINLLTDGLPALALGVDPESGDVMERPPRSRDDPVVGRDALTFVAGAGLTTTVAMLGVMWLSLDGAPAATPYAVTMVFTGFVVFEFGKLFVVRWTRRARSLSNRWLFAAVGVAFALHLAVLYTPARAYFGVVPLAVTDWLLLAGAFVAAAPLFALTALATRRLSRPASSED</sequence>
<keyword evidence="7 9" id="KW-0472">Membrane</keyword>
<dbReference type="SUPFAM" id="SSF56784">
    <property type="entry name" value="HAD-like"/>
    <property type="match status" value="1"/>
</dbReference>
<evidence type="ECO:0000256" key="4">
    <source>
        <dbReference type="ARBA" id="ARBA00022840"/>
    </source>
</evidence>